<dbReference type="EC" id="2.7.11.1" evidence="3"/>
<comment type="similarity">
    <text evidence="2">Belongs to the protein kinase superfamily. RIO-type Ser/Thr kinase family.</text>
</comment>
<evidence type="ECO:0000256" key="6">
    <source>
        <dbReference type="ARBA" id="ARBA00022723"/>
    </source>
</evidence>
<gene>
    <name evidence="17" type="ORF">SPI_08422</name>
</gene>
<organism evidence="17 18">
    <name type="scientific">Niveomyces insectorum RCEF 264</name>
    <dbReference type="NCBI Taxonomy" id="1081102"/>
    <lineage>
        <taxon>Eukaryota</taxon>
        <taxon>Fungi</taxon>
        <taxon>Dikarya</taxon>
        <taxon>Ascomycota</taxon>
        <taxon>Pezizomycotina</taxon>
        <taxon>Sordariomycetes</taxon>
        <taxon>Hypocreomycetidae</taxon>
        <taxon>Hypocreales</taxon>
        <taxon>Cordycipitaceae</taxon>
        <taxon>Niveomyces</taxon>
    </lineage>
</organism>
<dbReference type="InterPro" id="IPR036390">
    <property type="entry name" value="WH_DNA-bd_sf"/>
</dbReference>
<dbReference type="InterPro" id="IPR018935">
    <property type="entry name" value="RIO_kinase_CS"/>
</dbReference>
<dbReference type="FunFam" id="1.10.10.10:FF:000053">
    <property type="entry name" value="Serine/threonine-protein kinase RIO2"/>
    <property type="match status" value="1"/>
</dbReference>
<keyword evidence="10" id="KW-0460">Magnesium</keyword>
<dbReference type="GO" id="GO:0005524">
    <property type="term" value="F:ATP binding"/>
    <property type="evidence" value="ECO:0007669"/>
    <property type="project" value="UniProtKB-KW"/>
</dbReference>
<dbReference type="FunFam" id="3.30.200.20:FF:000052">
    <property type="entry name" value="Serine/threonine-protein kinase RIO2"/>
    <property type="match status" value="1"/>
</dbReference>
<accession>A0A167NAK8</accession>
<feature type="region of interest" description="Disordered" evidence="15">
    <location>
        <begin position="249"/>
        <end position="272"/>
    </location>
</feature>
<dbReference type="STRING" id="1081102.A0A167NAK8"/>
<dbReference type="Gene3D" id="3.30.200.20">
    <property type="entry name" value="Phosphorylase Kinase, domain 1"/>
    <property type="match status" value="1"/>
</dbReference>
<dbReference type="Pfam" id="PF01163">
    <property type="entry name" value="RIO1"/>
    <property type="match status" value="2"/>
</dbReference>
<proteinExistence type="inferred from homology"/>
<dbReference type="GO" id="GO:0005634">
    <property type="term" value="C:nucleus"/>
    <property type="evidence" value="ECO:0007669"/>
    <property type="project" value="TreeGrafter"/>
</dbReference>
<evidence type="ECO:0000256" key="8">
    <source>
        <dbReference type="ARBA" id="ARBA00022777"/>
    </source>
</evidence>
<evidence type="ECO:0000256" key="14">
    <source>
        <dbReference type="ARBA" id="ARBA00068837"/>
    </source>
</evidence>
<protein>
    <recommendedName>
        <fullName evidence="13">Serine/threonine-protein kinase RIO2</fullName>
        <ecNumber evidence="3">2.7.11.1</ecNumber>
    </recommendedName>
    <alternativeName>
        <fullName evidence="14">Serine/threonine-protein kinase rio2</fullName>
    </alternativeName>
</protein>
<evidence type="ECO:0000256" key="15">
    <source>
        <dbReference type="SAM" id="MobiDB-lite"/>
    </source>
</evidence>
<comment type="caution">
    <text evidence="17">The sequence shown here is derived from an EMBL/GenBank/DDBJ whole genome shotgun (WGS) entry which is preliminary data.</text>
</comment>
<dbReference type="GO" id="GO:0005829">
    <property type="term" value="C:cytosol"/>
    <property type="evidence" value="ECO:0007669"/>
    <property type="project" value="TreeGrafter"/>
</dbReference>
<dbReference type="PANTHER" id="PTHR45852">
    <property type="entry name" value="SER/THR-PROTEIN KINASE RIO2"/>
    <property type="match status" value="1"/>
</dbReference>
<comment type="catalytic activity">
    <reaction evidence="11">
        <text>L-threonyl-[protein] + ATP = O-phospho-L-threonyl-[protein] + ADP + H(+)</text>
        <dbReference type="Rhea" id="RHEA:46608"/>
        <dbReference type="Rhea" id="RHEA-COMP:11060"/>
        <dbReference type="Rhea" id="RHEA-COMP:11605"/>
        <dbReference type="ChEBI" id="CHEBI:15378"/>
        <dbReference type="ChEBI" id="CHEBI:30013"/>
        <dbReference type="ChEBI" id="CHEBI:30616"/>
        <dbReference type="ChEBI" id="CHEBI:61977"/>
        <dbReference type="ChEBI" id="CHEBI:456216"/>
        <dbReference type="EC" id="2.7.11.1"/>
    </reaction>
</comment>
<evidence type="ECO:0000259" key="16">
    <source>
        <dbReference type="SMART" id="SM00090"/>
    </source>
</evidence>
<feature type="region of interest" description="Disordered" evidence="15">
    <location>
        <begin position="371"/>
        <end position="426"/>
    </location>
</feature>
<dbReference type="InterPro" id="IPR015285">
    <property type="entry name" value="RIO2_wHTH_N"/>
</dbReference>
<dbReference type="SMART" id="SM00090">
    <property type="entry name" value="RIO"/>
    <property type="match status" value="1"/>
</dbReference>
<dbReference type="OrthoDB" id="10258631at2759"/>
<dbReference type="InterPro" id="IPR036388">
    <property type="entry name" value="WH-like_DNA-bd_sf"/>
</dbReference>
<keyword evidence="9" id="KW-0067">ATP-binding</keyword>
<sequence length="445" mass="49501">MKLDTKSLRYLTSEDWRVLTAVEQGSKNHEIVPTAMIDKIARLRGGSSGVHRSIATLAKAGLIGRIKEAKYDGYRLTYGGLDYLAMHAHAQRDIVYSVGHRVGVGKESDIVMVADPAGRQRILKIHRLGRISFRSVKTNRDYLKNRRATGSWMYLSRLSATKEYAFLTALREEGFPVPEPYAQSRHTIVMSFVDNALPLRQVAAVPDPASLYAELIELILRLARHGLIHGDFNEFNILIQEQKRVADDVEQDGQAEKAAEKASNAAEATDSDELQADANIRLVPILIDFPQMVSMDHKNAEMYFDRDVACVKRFFERRFHFVGTQPGPFYKDAKALVGRNGAKRIDVAVEASGFTKKMSKDLEAAILEQAAAPPEDFDDDDDDDDDVDDDAEGDGDNEGKEEYGLEEAEAEKGRPPSVEDESIVVADGVQGIVQQMSRVERSIGT</sequence>
<keyword evidence="8 17" id="KW-0418">Kinase</keyword>
<dbReference type="InterPro" id="IPR000687">
    <property type="entry name" value="RIO_kinase"/>
</dbReference>
<dbReference type="CDD" id="cd05144">
    <property type="entry name" value="RIO2_C"/>
    <property type="match status" value="1"/>
</dbReference>
<keyword evidence="4" id="KW-0723">Serine/threonine-protein kinase</keyword>
<evidence type="ECO:0000313" key="18">
    <source>
        <dbReference type="Proteomes" id="UP000076874"/>
    </source>
</evidence>
<evidence type="ECO:0000256" key="2">
    <source>
        <dbReference type="ARBA" id="ARBA00009196"/>
    </source>
</evidence>
<name>A0A167NAK8_9HYPO</name>
<evidence type="ECO:0000256" key="1">
    <source>
        <dbReference type="ARBA" id="ARBA00001946"/>
    </source>
</evidence>
<feature type="domain" description="RIO kinase" evidence="16">
    <location>
        <begin position="67"/>
        <end position="338"/>
    </location>
</feature>
<keyword evidence="18" id="KW-1185">Reference proteome</keyword>
<comment type="catalytic activity">
    <reaction evidence="12">
        <text>L-seryl-[protein] + ATP = O-phospho-L-seryl-[protein] + ADP + H(+)</text>
        <dbReference type="Rhea" id="RHEA:17989"/>
        <dbReference type="Rhea" id="RHEA-COMP:9863"/>
        <dbReference type="Rhea" id="RHEA-COMP:11604"/>
        <dbReference type="ChEBI" id="CHEBI:15378"/>
        <dbReference type="ChEBI" id="CHEBI:29999"/>
        <dbReference type="ChEBI" id="CHEBI:30616"/>
        <dbReference type="ChEBI" id="CHEBI:83421"/>
        <dbReference type="ChEBI" id="CHEBI:456216"/>
        <dbReference type="EC" id="2.7.11.1"/>
    </reaction>
</comment>
<dbReference type="GO" id="GO:0030688">
    <property type="term" value="C:preribosome, small subunit precursor"/>
    <property type="evidence" value="ECO:0007669"/>
    <property type="project" value="TreeGrafter"/>
</dbReference>
<dbReference type="InterPro" id="IPR018934">
    <property type="entry name" value="RIO_dom"/>
</dbReference>
<dbReference type="Gene3D" id="1.10.10.10">
    <property type="entry name" value="Winged helix-like DNA-binding domain superfamily/Winged helix DNA-binding domain"/>
    <property type="match status" value="1"/>
</dbReference>
<reference evidence="17 18" key="1">
    <citation type="journal article" date="2016" name="Genome Biol. Evol.">
        <title>Divergent and convergent evolution of fungal pathogenicity.</title>
        <authorList>
            <person name="Shang Y."/>
            <person name="Xiao G."/>
            <person name="Zheng P."/>
            <person name="Cen K."/>
            <person name="Zhan S."/>
            <person name="Wang C."/>
        </authorList>
    </citation>
    <scope>NUCLEOTIDE SEQUENCE [LARGE SCALE GENOMIC DNA]</scope>
    <source>
        <strain evidence="17 18">RCEF 264</strain>
    </source>
</reference>
<dbReference type="EMBL" id="AZHD01000020">
    <property type="protein sequence ID" value="OAA55327.1"/>
    <property type="molecule type" value="Genomic_DNA"/>
</dbReference>
<dbReference type="Proteomes" id="UP000076874">
    <property type="component" value="Unassembled WGS sequence"/>
</dbReference>
<dbReference type="GO" id="GO:0030490">
    <property type="term" value="P:maturation of SSU-rRNA"/>
    <property type="evidence" value="ECO:0007669"/>
    <property type="project" value="TreeGrafter"/>
</dbReference>
<dbReference type="SUPFAM" id="SSF46785">
    <property type="entry name" value="Winged helix' DNA-binding domain"/>
    <property type="match status" value="1"/>
</dbReference>
<evidence type="ECO:0000313" key="17">
    <source>
        <dbReference type="EMBL" id="OAA55327.1"/>
    </source>
</evidence>
<dbReference type="PANTHER" id="PTHR45852:SF1">
    <property type="entry name" value="SERINE_THREONINE-PROTEIN KINASE RIO2"/>
    <property type="match status" value="1"/>
</dbReference>
<keyword evidence="6" id="KW-0479">Metal-binding</keyword>
<evidence type="ECO:0000256" key="7">
    <source>
        <dbReference type="ARBA" id="ARBA00022741"/>
    </source>
</evidence>
<dbReference type="AlphaFoldDB" id="A0A167NAK8"/>
<evidence type="ECO:0000256" key="3">
    <source>
        <dbReference type="ARBA" id="ARBA00012513"/>
    </source>
</evidence>
<evidence type="ECO:0000256" key="12">
    <source>
        <dbReference type="ARBA" id="ARBA00048679"/>
    </source>
</evidence>
<dbReference type="InterPro" id="IPR030484">
    <property type="entry name" value="Rio2"/>
</dbReference>
<evidence type="ECO:0000256" key="9">
    <source>
        <dbReference type="ARBA" id="ARBA00022840"/>
    </source>
</evidence>
<feature type="compositionally biased region" description="Acidic residues" evidence="15">
    <location>
        <begin position="375"/>
        <end position="396"/>
    </location>
</feature>
<evidence type="ECO:0000256" key="10">
    <source>
        <dbReference type="ARBA" id="ARBA00022842"/>
    </source>
</evidence>
<evidence type="ECO:0000256" key="11">
    <source>
        <dbReference type="ARBA" id="ARBA00047899"/>
    </source>
</evidence>
<evidence type="ECO:0000256" key="4">
    <source>
        <dbReference type="ARBA" id="ARBA00022527"/>
    </source>
</evidence>
<keyword evidence="5" id="KW-0808">Transferase</keyword>
<keyword evidence="7" id="KW-0547">Nucleotide-binding</keyword>
<dbReference type="Gene3D" id="1.10.510.10">
    <property type="entry name" value="Transferase(Phosphotransferase) domain 1"/>
    <property type="match status" value="1"/>
</dbReference>
<dbReference type="Pfam" id="PF09202">
    <property type="entry name" value="Rio2_N"/>
    <property type="match status" value="1"/>
</dbReference>
<dbReference type="GO" id="GO:0004674">
    <property type="term" value="F:protein serine/threonine kinase activity"/>
    <property type="evidence" value="ECO:0007669"/>
    <property type="project" value="UniProtKB-KW"/>
</dbReference>
<dbReference type="SUPFAM" id="SSF56112">
    <property type="entry name" value="Protein kinase-like (PK-like)"/>
    <property type="match status" value="1"/>
</dbReference>
<dbReference type="InterPro" id="IPR011009">
    <property type="entry name" value="Kinase-like_dom_sf"/>
</dbReference>
<dbReference type="PROSITE" id="PS01245">
    <property type="entry name" value="RIO1"/>
    <property type="match status" value="1"/>
</dbReference>
<evidence type="ECO:0000256" key="5">
    <source>
        <dbReference type="ARBA" id="ARBA00022679"/>
    </source>
</evidence>
<comment type="cofactor">
    <cofactor evidence="1">
        <name>Mg(2+)</name>
        <dbReference type="ChEBI" id="CHEBI:18420"/>
    </cofactor>
</comment>
<dbReference type="GO" id="GO:0046872">
    <property type="term" value="F:metal ion binding"/>
    <property type="evidence" value="ECO:0007669"/>
    <property type="project" value="UniProtKB-KW"/>
</dbReference>
<evidence type="ECO:0000256" key="13">
    <source>
        <dbReference type="ARBA" id="ARBA00068353"/>
    </source>
</evidence>